<dbReference type="GO" id="GO:0051213">
    <property type="term" value="F:dioxygenase activity"/>
    <property type="evidence" value="ECO:0007669"/>
    <property type="project" value="UniProtKB-KW"/>
</dbReference>
<keyword evidence="4 8" id="KW-0058">Aromatic hydrocarbons catabolism</keyword>
<feature type="domain" description="VOC" evidence="9">
    <location>
        <begin position="137"/>
        <end position="267"/>
    </location>
</feature>
<dbReference type="PROSITE" id="PS51819">
    <property type="entry name" value="VOC"/>
    <property type="match status" value="2"/>
</dbReference>
<evidence type="ECO:0000256" key="8">
    <source>
        <dbReference type="RuleBase" id="RU000683"/>
    </source>
</evidence>
<keyword evidence="3" id="KW-0479">Metal-binding</keyword>
<sequence length="297" mass="32517">MTTLRLGYLGITTPDVDQWPSFAEEVLETRVDPGSDGGPSQLILGGNRPAVFLERDSDADVRYLGWEAQDADAAKAIADRLKQQGVEIVNGSAGLRKRRGVDGVFHFDDPFDYRHEVYYGPHRHMTRRKMQGMEFPELGHAFLLVPDPVCAEQFYCAALGLSVSDHISFTMGATPFEPGPVPVDVSFLFAARRHHVLAIAGLPEGMPERGLAHFMIEAETLDAVGHAYDACLDRGLLVTTMGRHVNDDVVSFYLSAPGGIVIEYGWGGLLLTPEARSIPRYDAPSIWGHRPATSSPS</sequence>
<name>A0A1E3R5T7_9MYCO</name>
<comment type="caution">
    <text evidence="10">The sequence shown here is derived from an EMBL/GenBank/DDBJ whole genome shotgun (WGS) entry which is preliminary data.</text>
</comment>
<comment type="similarity">
    <text evidence="2 8">Belongs to the extradiol ring-cleavage dioxygenase family.</text>
</comment>
<dbReference type="Gene3D" id="3.10.180.10">
    <property type="entry name" value="2,3-Dihydroxybiphenyl 1,2-Dioxygenase, domain 1"/>
    <property type="match status" value="2"/>
</dbReference>
<reference evidence="11" key="1">
    <citation type="submission" date="2016-09" db="EMBL/GenBank/DDBJ databases">
        <authorList>
            <person name="Greninger A.L."/>
            <person name="Jerome K.R."/>
            <person name="Mcnair B."/>
            <person name="Wallis C."/>
            <person name="Fang F."/>
        </authorList>
    </citation>
    <scope>NUCLEOTIDE SEQUENCE [LARGE SCALE GENOMIC DNA]</scope>
    <source>
        <strain evidence="11">M7</strain>
    </source>
</reference>
<evidence type="ECO:0000256" key="5">
    <source>
        <dbReference type="ARBA" id="ARBA00022964"/>
    </source>
</evidence>
<dbReference type="SUPFAM" id="SSF54593">
    <property type="entry name" value="Glyoxalase/Bleomycin resistance protein/Dihydroxybiphenyl dioxygenase"/>
    <property type="match status" value="1"/>
</dbReference>
<dbReference type="OrthoDB" id="6909416at2"/>
<organism evidence="10 11">
    <name type="scientific">Mycolicibacterium holsaticum</name>
    <dbReference type="NCBI Taxonomy" id="152142"/>
    <lineage>
        <taxon>Bacteria</taxon>
        <taxon>Bacillati</taxon>
        <taxon>Actinomycetota</taxon>
        <taxon>Actinomycetes</taxon>
        <taxon>Mycobacteriales</taxon>
        <taxon>Mycobacteriaceae</taxon>
        <taxon>Mycolicibacterium</taxon>
    </lineage>
</organism>
<keyword evidence="11" id="KW-1185">Reference proteome</keyword>
<accession>A0A1E3R5T7</accession>
<gene>
    <name evidence="10" type="ORF">BHQ17_25895</name>
</gene>
<dbReference type="EMBL" id="MIGZ01000237">
    <property type="protein sequence ID" value="ODQ84787.1"/>
    <property type="molecule type" value="Genomic_DNA"/>
</dbReference>
<evidence type="ECO:0000259" key="9">
    <source>
        <dbReference type="PROSITE" id="PS51819"/>
    </source>
</evidence>
<evidence type="ECO:0000256" key="4">
    <source>
        <dbReference type="ARBA" id="ARBA00022797"/>
    </source>
</evidence>
<dbReference type="InterPro" id="IPR000486">
    <property type="entry name" value="Xdiol_ring_cleave_dOase_1/2"/>
</dbReference>
<keyword evidence="5 8" id="KW-0223">Dioxygenase</keyword>
<evidence type="ECO:0000313" key="11">
    <source>
        <dbReference type="Proteomes" id="UP000094243"/>
    </source>
</evidence>
<dbReference type="Pfam" id="PF00903">
    <property type="entry name" value="Glyoxalase"/>
    <property type="match status" value="1"/>
</dbReference>
<evidence type="ECO:0000256" key="3">
    <source>
        <dbReference type="ARBA" id="ARBA00022723"/>
    </source>
</evidence>
<proteinExistence type="inferred from homology"/>
<feature type="domain" description="VOC" evidence="9">
    <location>
        <begin position="5"/>
        <end position="120"/>
    </location>
</feature>
<dbReference type="PROSITE" id="PS00082">
    <property type="entry name" value="EXTRADIOL_DIOXYGENAS"/>
    <property type="match status" value="1"/>
</dbReference>
<evidence type="ECO:0000256" key="6">
    <source>
        <dbReference type="ARBA" id="ARBA00023002"/>
    </source>
</evidence>
<dbReference type="InterPro" id="IPR029068">
    <property type="entry name" value="Glyas_Bleomycin-R_OHBP_Dase"/>
</dbReference>
<keyword evidence="6 8" id="KW-0560">Oxidoreductase</keyword>
<dbReference type="GO" id="GO:0008198">
    <property type="term" value="F:ferrous iron binding"/>
    <property type="evidence" value="ECO:0007669"/>
    <property type="project" value="InterPro"/>
</dbReference>
<evidence type="ECO:0000256" key="1">
    <source>
        <dbReference type="ARBA" id="ARBA00001954"/>
    </source>
</evidence>
<evidence type="ECO:0000256" key="2">
    <source>
        <dbReference type="ARBA" id="ARBA00008784"/>
    </source>
</evidence>
<comment type="cofactor">
    <cofactor evidence="1 8">
        <name>Fe(2+)</name>
        <dbReference type="ChEBI" id="CHEBI:29033"/>
    </cofactor>
</comment>
<dbReference type="Proteomes" id="UP000094243">
    <property type="component" value="Unassembled WGS sequence"/>
</dbReference>
<protein>
    <recommendedName>
        <fullName evidence="9">VOC domain-containing protein</fullName>
    </recommendedName>
</protein>
<evidence type="ECO:0000256" key="7">
    <source>
        <dbReference type="ARBA" id="ARBA00023004"/>
    </source>
</evidence>
<dbReference type="RefSeq" id="WP_069407892.1">
    <property type="nucleotide sequence ID" value="NZ_MIGZ01000237.1"/>
</dbReference>
<dbReference type="InterPro" id="IPR037523">
    <property type="entry name" value="VOC_core"/>
</dbReference>
<dbReference type="InterPro" id="IPR004360">
    <property type="entry name" value="Glyas_Fos-R_dOase_dom"/>
</dbReference>
<dbReference type="AlphaFoldDB" id="A0A1E3R5T7"/>
<evidence type="ECO:0000313" key="10">
    <source>
        <dbReference type="EMBL" id="ODQ84787.1"/>
    </source>
</evidence>
<keyword evidence="7 8" id="KW-0408">Iron</keyword>